<gene>
    <name evidence="2" type="ORF">FHS56_001028</name>
</gene>
<feature type="chain" id="PRO_5032658695" evidence="1">
    <location>
        <begin position="23"/>
        <end position="139"/>
    </location>
</feature>
<dbReference type="RefSeq" id="WP_166918769.1">
    <property type="nucleotide sequence ID" value="NZ_JAASRN010000001.1"/>
</dbReference>
<protein>
    <submittedName>
        <fullName evidence="2">Uncharacterized protein</fullName>
    </submittedName>
</protein>
<dbReference type="AlphaFoldDB" id="A0A846MQ90"/>
<feature type="signal peptide" evidence="1">
    <location>
        <begin position="1"/>
        <end position="22"/>
    </location>
</feature>
<dbReference type="EMBL" id="JAASRN010000001">
    <property type="protein sequence ID" value="NIK73542.1"/>
    <property type="molecule type" value="Genomic_DNA"/>
</dbReference>
<dbReference type="Proteomes" id="UP000537126">
    <property type="component" value="Unassembled WGS sequence"/>
</dbReference>
<accession>A0A846MQ90</accession>
<comment type="caution">
    <text evidence="2">The sequence shown here is derived from an EMBL/GenBank/DDBJ whole genome shotgun (WGS) entry which is preliminary data.</text>
</comment>
<sequence>MIRLLFICWLLCYFYFSSSLNAQNQKVYPHHLWGTWEESTANSSAANDLQSMVTFEKDGNYQLKIGNLKGEGKWQLIHHKQRIKIKRFHYIEPKAQSRAAPYYFELDVRMPNDSTLVLIRKRHGETYQATYKRRAAAFE</sequence>
<reference evidence="2 3" key="1">
    <citation type="submission" date="2020-03" db="EMBL/GenBank/DDBJ databases">
        <title>Genomic Encyclopedia of Type Strains, Phase IV (KMG-IV): sequencing the most valuable type-strain genomes for metagenomic binning, comparative biology and taxonomic classification.</title>
        <authorList>
            <person name="Goeker M."/>
        </authorList>
    </citation>
    <scope>NUCLEOTIDE SEQUENCE [LARGE SCALE GENOMIC DNA]</scope>
    <source>
        <strain evidence="2 3">DSM 5718</strain>
    </source>
</reference>
<name>A0A846MQ90_9BACT</name>
<evidence type="ECO:0000313" key="2">
    <source>
        <dbReference type="EMBL" id="NIK73542.1"/>
    </source>
</evidence>
<keyword evidence="1" id="KW-0732">Signal</keyword>
<organism evidence="2 3">
    <name type="scientific">Thermonema lapsum</name>
    <dbReference type="NCBI Taxonomy" id="28195"/>
    <lineage>
        <taxon>Bacteria</taxon>
        <taxon>Pseudomonadati</taxon>
        <taxon>Bacteroidota</taxon>
        <taxon>Cytophagia</taxon>
        <taxon>Cytophagales</taxon>
        <taxon>Thermonemataceae</taxon>
        <taxon>Thermonema</taxon>
    </lineage>
</organism>
<evidence type="ECO:0000256" key="1">
    <source>
        <dbReference type="SAM" id="SignalP"/>
    </source>
</evidence>
<evidence type="ECO:0000313" key="3">
    <source>
        <dbReference type="Proteomes" id="UP000537126"/>
    </source>
</evidence>
<proteinExistence type="predicted"/>
<keyword evidence="3" id="KW-1185">Reference proteome</keyword>